<comment type="caution">
    <text evidence="1">The sequence shown here is derived from an EMBL/GenBank/DDBJ whole genome shotgun (WGS) entry which is preliminary data.</text>
</comment>
<dbReference type="Proteomes" id="UP000031599">
    <property type="component" value="Unassembled WGS sequence"/>
</dbReference>
<evidence type="ECO:0000313" key="1">
    <source>
        <dbReference type="EMBL" id="KIG15006.1"/>
    </source>
</evidence>
<name>A0A0C2CV70_9BACT</name>
<gene>
    <name evidence="1" type="ORF">DB30_06038</name>
</gene>
<accession>A0A0C2CV70</accession>
<evidence type="ECO:0000313" key="2">
    <source>
        <dbReference type="Proteomes" id="UP000031599"/>
    </source>
</evidence>
<proteinExistence type="predicted"/>
<dbReference type="EMBL" id="JMCC02000061">
    <property type="protein sequence ID" value="KIG15006.1"/>
    <property type="molecule type" value="Genomic_DNA"/>
</dbReference>
<protein>
    <submittedName>
        <fullName evidence="1">Uncharacterized protein</fullName>
    </submittedName>
</protein>
<sequence length="50" mass="5359">MEWLDGRDFCVGSNTCADEGDLGGIGVVCQASPDCHVGRPRVLARPRERG</sequence>
<organism evidence="1 2">
    <name type="scientific">Enhygromyxa salina</name>
    <dbReference type="NCBI Taxonomy" id="215803"/>
    <lineage>
        <taxon>Bacteria</taxon>
        <taxon>Pseudomonadati</taxon>
        <taxon>Myxococcota</taxon>
        <taxon>Polyangia</taxon>
        <taxon>Nannocystales</taxon>
        <taxon>Nannocystaceae</taxon>
        <taxon>Enhygromyxa</taxon>
    </lineage>
</organism>
<reference evidence="1 2" key="1">
    <citation type="submission" date="2014-12" db="EMBL/GenBank/DDBJ databases">
        <title>Genome assembly of Enhygromyxa salina DSM 15201.</title>
        <authorList>
            <person name="Sharma G."/>
            <person name="Subramanian S."/>
        </authorList>
    </citation>
    <scope>NUCLEOTIDE SEQUENCE [LARGE SCALE GENOMIC DNA]</scope>
    <source>
        <strain evidence="1 2">DSM 15201</strain>
    </source>
</reference>
<dbReference type="AlphaFoldDB" id="A0A0C2CV70"/>